<reference evidence="2 3" key="1">
    <citation type="submission" date="2017-08" db="EMBL/GenBank/DDBJ databases">
        <title>Infants hospitalized years apart are colonized by the same room-sourced microbial strains.</title>
        <authorList>
            <person name="Brooks B."/>
            <person name="Olm M.R."/>
            <person name="Firek B.A."/>
            <person name="Baker R."/>
            <person name="Thomas B.C."/>
            <person name="Morowitz M.J."/>
            <person name="Banfield J.F."/>
        </authorList>
    </citation>
    <scope>NUCLEOTIDE SEQUENCE [LARGE SCALE GENOMIC DNA]</scope>
    <source>
        <strain evidence="2">S2_003_000_R2_14</strain>
    </source>
</reference>
<dbReference type="InterPro" id="IPR025643">
    <property type="entry name" value="R2K_3"/>
</dbReference>
<gene>
    <name evidence="2" type="ORF">DI536_18480</name>
</gene>
<evidence type="ECO:0000313" key="3">
    <source>
        <dbReference type="Proteomes" id="UP000249061"/>
    </source>
</evidence>
<protein>
    <recommendedName>
        <fullName evidence="1">ATP-grasp domain-containing protein</fullName>
    </recommendedName>
</protein>
<evidence type="ECO:0000259" key="1">
    <source>
        <dbReference type="Pfam" id="PF14243"/>
    </source>
</evidence>
<comment type="caution">
    <text evidence="2">The sequence shown here is derived from an EMBL/GenBank/DDBJ whole genome shotgun (WGS) entry which is preliminary data.</text>
</comment>
<name>A0A2W5TIJ1_9BACT</name>
<organism evidence="2 3">
    <name type="scientific">Archangium gephyra</name>
    <dbReference type="NCBI Taxonomy" id="48"/>
    <lineage>
        <taxon>Bacteria</taxon>
        <taxon>Pseudomonadati</taxon>
        <taxon>Myxococcota</taxon>
        <taxon>Myxococcia</taxon>
        <taxon>Myxococcales</taxon>
        <taxon>Cystobacterineae</taxon>
        <taxon>Archangiaceae</taxon>
        <taxon>Archangium</taxon>
    </lineage>
</organism>
<feature type="domain" description="ATP-grasp" evidence="1">
    <location>
        <begin position="23"/>
        <end position="134"/>
    </location>
</feature>
<dbReference type="EMBL" id="QFQP01000015">
    <property type="protein sequence ID" value="PZR11125.1"/>
    <property type="molecule type" value="Genomic_DNA"/>
</dbReference>
<evidence type="ECO:0000313" key="2">
    <source>
        <dbReference type="EMBL" id="PZR11125.1"/>
    </source>
</evidence>
<sequence length="140" mass="15868">MFAPTFRDAGEVYGRLLEDGLISTQEIVVRKYVPLRNHGLMPTGLPISHEFRCFFFKERLISKAFYWSHEVVDPEDNVPQAFLEEVAKRGGSNIDFWVADVAQTEQGDWLVVELNDGCMSGLSRNDPDVLFGNLKTALTE</sequence>
<dbReference type="AlphaFoldDB" id="A0A2W5TIJ1"/>
<proteinExistence type="predicted"/>
<accession>A0A2W5TIJ1</accession>
<dbReference type="Pfam" id="PF14243">
    <property type="entry name" value="R2K_3"/>
    <property type="match status" value="1"/>
</dbReference>
<dbReference type="Proteomes" id="UP000249061">
    <property type="component" value="Unassembled WGS sequence"/>
</dbReference>